<evidence type="ECO:0000256" key="5">
    <source>
        <dbReference type="ARBA" id="ARBA00022777"/>
    </source>
</evidence>
<feature type="transmembrane region" description="Helical" evidence="6">
    <location>
        <begin position="6"/>
        <end position="26"/>
    </location>
</feature>
<evidence type="ECO:0000256" key="6">
    <source>
        <dbReference type="SAM" id="Phobius"/>
    </source>
</evidence>
<reference evidence="7 8" key="1">
    <citation type="submission" date="2019-02" db="EMBL/GenBank/DDBJ databases">
        <title>Prokaryotic population dynamics and viral predation in marine succession experiment using metagenomics: the confinement effect.</title>
        <authorList>
            <person name="Haro-Moreno J.M."/>
            <person name="Rodriguez-Valera F."/>
            <person name="Lopez-Perez M."/>
        </authorList>
    </citation>
    <scope>NUCLEOTIDE SEQUENCE [LARGE SCALE GENOMIC DNA]</scope>
    <source>
        <strain evidence="7">MED-G161</strain>
    </source>
</reference>
<protein>
    <recommendedName>
        <fullName evidence="2">histidine kinase</fullName>
        <ecNumber evidence="2">2.7.13.3</ecNumber>
    </recommendedName>
</protein>
<keyword evidence="6" id="KW-1133">Transmembrane helix</keyword>
<evidence type="ECO:0000256" key="3">
    <source>
        <dbReference type="ARBA" id="ARBA00022553"/>
    </source>
</evidence>
<keyword evidence="4" id="KW-0808">Transferase</keyword>
<keyword evidence="6" id="KW-0812">Transmembrane</keyword>
<dbReference type="GO" id="GO:0005886">
    <property type="term" value="C:plasma membrane"/>
    <property type="evidence" value="ECO:0007669"/>
    <property type="project" value="TreeGrafter"/>
</dbReference>
<organism evidence="7 8">
    <name type="scientific">SAR86 cluster bacterium</name>
    <dbReference type="NCBI Taxonomy" id="2030880"/>
    <lineage>
        <taxon>Bacteria</taxon>
        <taxon>Pseudomonadati</taxon>
        <taxon>Pseudomonadota</taxon>
        <taxon>Gammaproteobacteria</taxon>
        <taxon>SAR86 cluster</taxon>
    </lineage>
</organism>
<dbReference type="EMBL" id="SHBG01000032">
    <property type="protein sequence ID" value="RZO23923.1"/>
    <property type="molecule type" value="Genomic_DNA"/>
</dbReference>
<gene>
    <name evidence="7" type="ORF">EVA94_03205</name>
</gene>
<dbReference type="EC" id="2.7.13.3" evidence="2"/>
<dbReference type="AlphaFoldDB" id="A0A520MRU0"/>
<evidence type="ECO:0000256" key="1">
    <source>
        <dbReference type="ARBA" id="ARBA00000085"/>
    </source>
</evidence>
<keyword evidence="6" id="KW-0472">Membrane</keyword>
<dbReference type="GO" id="GO:0000160">
    <property type="term" value="P:phosphorelay signal transduction system"/>
    <property type="evidence" value="ECO:0007669"/>
    <property type="project" value="TreeGrafter"/>
</dbReference>
<dbReference type="PANTHER" id="PTHR45436:SF5">
    <property type="entry name" value="SENSOR HISTIDINE KINASE TRCS"/>
    <property type="match status" value="1"/>
</dbReference>
<evidence type="ECO:0000256" key="4">
    <source>
        <dbReference type="ARBA" id="ARBA00022679"/>
    </source>
</evidence>
<evidence type="ECO:0000256" key="2">
    <source>
        <dbReference type="ARBA" id="ARBA00012438"/>
    </source>
</evidence>
<keyword evidence="3" id="KW-0597">Phosphoprotein</keyword>
<evidence type="ECO:0000313" key="7">
    <source>
        <dbReference type="EMBL" id="RZO23923.1"/>
    </source>
</evidence>
<keyword evidence="5" id="KW-0418">Kinase</keyword>
<dbReference type="GO" id="GO:0004673">
    <property type="term" value="F:protein histidine kinase activity"/>
    <property type="evidence" value="ECO:0007669"/>
    <property type="project" value="UniProtKB-EC"/>
</dbReference>
<feature type="non-terminal residue" evidence="7">
    <location>
        <position position="276"/>
    </location>
</feature>
<feature type="transmembrane region" description="Helical" evidence="6">
    <location>
        <begin position="170"/>
        <end position="193"/>
    </location>
</feature>
<dbReference type="Proteomes" id="UP000315498">
    <property type="component" value="Unassembled WGS sequence"/>
</dbReference>
<comment type="catalytic activity">
    <reaction evidence="1">
        <text>ATP + protein L-histidine = ADP + protein N-phospho-L-histidine.</text>
        <dbReference type="EC" id="2.7.13.3"/>
    </reaction>
</comment>
<evidence type="ECO:0000313" key="8">
    <source>
        <dbReference type="Proteomes" id="UP000315498"/>
    </source>
</evidence>
<dbReference type="InterPro" id="IPR050428">
    <property type="entry name" value="TCS_sensor_his_kinase"/>
</dbReference>
<proteinExistence type="predicted"/>
<name>A0A520MRU0_9GAMM</name>
<dbReference type="PANTHER" id="PTHR45436">
    <property type="entry name" value="SENSOR HISTIDINE KINASE YKOH"/>
    <property type="match status" value="1"/>
</dbReference>
<accession>A0A520MRU0</accession>
<dbReference type="Gene3D" id="6.10.340.10">
    <property type="match status" value="1"/>
</dbReference>
<comment type="caution">
    <text evidence="7">The sequence shown here is derived from an EMBL/GenBank/DDBJ whole genome shotgun (WGS) entry which is preliminary data.</text>
</comment>
<sequence>MGIGSRLFLIIFLSLGLGIFVSYIIAERDITDTFQKHIINELQNQASLLVEVVDEVNSIGGLNEADSLADRLGSASNSRVTLILSDGNVIGDSDVDTQNINDLDNHANRPEVQDAFLKGRGWSIRYSDTVKQQQMYYAILDNNNVSPNVIRIAVPYVNVNSAIRSLNLSIILIALVAFIVTSIASGIAANYAYRSIADLAYATSKIADADGKAKKKDLKALPTERTDEFGNVAQSVSQMSEELKSKINLIAKQRDQFGSVLDDLGEGIIVADIDGK</sequence>